<dbReference type="Gene3D" id="1.10.220.160">
    <property type="match status" value="1"/>
</dbReference>
<proteinExistence type="predicted"/>
<dbReference type="Gene3D" id="1.25.40.10">
    <property type="entry name" value="Tetratricopeptide repeat domain"/>
    <property type="match status" value="1"/>
</dbReference>
<dbReference type="AlphaFoldDB" id="E9H3F2"/>
<dbReference type="OMA" id="LHMKLGK"/>
<reference evidence="6 7" key="1">
    <citation type="journal article" date="2011" name="Science">
        <title>The ecoresponsive genome of Daphnia pulex.</title>
        <authorList>
            <person name="Colbourne J.K."/>
            <person name="Pfrender M.E."/>
            <person name="Gilbert D."/>
            <person name="Thomas W.K."/>
            <person name="Tucker A."/>
            <person name="Oakley T.H."/>
            <person name="Tokishita S."/>
            <person name="Aerts A."/>
            <person name="Arnold G.J."/>
            <person name="Basu M.K."/>
            <person name="Bauer D.J."/>
            <person name="Caceres C.E."/>
            <person name="Carmel L."/>
            <person name="Casola C."/>
            <person name="Choi J.H."/>
            <person name="Detter J.C."/>
            <person name="Dong Q."/>
            <person name="Dusheyko S."/>
            <person name="Eads B.D."/>
            <person name="Frohlich T."/>
            <person name="Geiler-Samerotte K.A."/>
            <person name="Gerlach D."/>
            <person name="Hatcher P."/>
            <person name="Jogdeo S."/>
            <person name="Krijgsveld J."/>
            <person name="Kriventseva E.V."/>
            <person name="Kultz D."/>
            <person name="Laforsch C."/>
            <person name="Lindquist E."/>
            <person name="Lopez J."/>
            <person name="Manak J.R."/>
            <person name="Muller J."/>
            <person name="Pangilinan J."/>
            <person name="Patwardhan R.P."/>
            <person name="Pitluck S."/>
            <person name="Pritham E.J."/>
            <person name="Rechtsteiner A."/>
            <person name="Rho M."/>
            <person name="Rogozin I.B."/>
            <person name="Sakarya O."/>
            <person name="Salamov A."/>
            <person name="Schaack S."/>
            <person name="Shapiro H."/>
            <person name="Shiga Y."/>
            <person name="Skalitzky C."/>
            <person name="Smith Z."/>
            <person name="Souvorov A."/>
            <person name="Sung W."/>
            <person name="Tang Z."/>
            <person name="Tsuchiya D."/>
            <person name="Tu H."/>
            <person name="Vos H."/>
            <person name="Wang M."/>
            <person name="Wolf Y.I."/>
            <person name="Yamagata H."/>
            <person name="Yamada T."/>
            <person name="Ye Y."/>
            <person name="Shaw J.R."/>
            <person name="Andrews J."/>
            <person name="Crease T.J."/>
            <person name="Tang H."/>
            <person name="Lucas S.M."/>
            <person name="Robertson H.M."/>
            <person name="Bork P."/>
            <person name="Koonin E.V."/>
            <person name="Zdobnov E.M."/>
            <person name="Grigoriev I.V."/>
            <person name="Lynch M."/>
            <person name="Boore J.L."/>
        </authorList>
    </citation>
    <scope>NUCLEOTIDE SEQUENCE [LARGE SCALE GENOMIC DNA]</scope>
</reference>
<evidence type="ECO:0000313" key="6">
    <source>
        <dbReference type="EMBL" id="EFX73755.1"/>
    </source>
</evidence>
<evidence type="ECO:0000256" key="3">
    <source>
        <dbReference type="ARBA" id="ARBA00022833"/>
    </source>
</evidence>
<dbReference type="EMBL" id="GL732588">
    <property type="protein sequence ID" value="EFX73755.1"/>
    <property type="molecule type" value="Genomic_DNA"/>
</dbReference>
<accession>E9H3F2</accession>
<dbReference type="Gene3D" id="1.25.40.970">
    <property type="match status" value="1"/>
</dbReference>
<evidence type="ECO:0000256" key="4">
    <source>
        <dbReference type="PROSITE-ProRule" id="PRU00134"/>
    </source>
</evidence>
<dbReference type="FunCoup" id="E9H3F2">
    <property type="interactions" value="676"/>
</dbReference>
<evidence type="ECO:0000313" key="7">
    <source>
        <dbReference type="Proteomes" id="UP000000305"/>
    </source>
</evidence>
<keyword evidence="3" id="KW-0862">Zinc</keyword>
<dbReference type="GO" id="GO:0005634">
    <property type="term" value="C:nucleus"/>
    <property type="evidence" value="ECO:0000318"/>
    <property type="project" value="GO_Central"/>
</dbReference>
<dbReference type="STRING" id="6669.E9H3F2"/>
<organism evidence="6 7">
    <name type="scientific">Daphnia pulex</name>
    <name type="common">Water flea</name>
    <dbReference type="NCBI Taxonomy" id="6669"/>
    <lineage>
        <taxon>Eukaryota</taxon>
        <taxon>Metazoa</taxon>
        <taxon>Ecdysozoa</taxon>
        <taxon>Arthropoda</taxon>
        <taxon>Crustacea</taxon>
        <taxon>Branchiopoda</taxon>
        <taxon>Diplostraca</taxon>
        <taxon>Cladocera</taxon>
        <taxon>Anomopoda</taxon>
        <taxon>Daphniidae</taxon>
        <taxon>Daphnia</taxon>
    </lineage>
</organism>
<evidence type="ECO:0000256" key="1">
    <source>
        <dbReference type="ARBA" id="ARBA00022723"/>
    </source>
</evidence>
<dbReference type="KEGG" id="dpx:DAPPUDRAFT_299727"/>
<dbReference type="OrthoDB" id="265717at2759"/>
<dbReference type="InterPro" id="IPR046341">
    <property type="entry name" value="SET_dom_sf"/>
</dbReference>
<dbReference type="Pfam" id="PF01753">
    <property type="entry name" value="zf-MYND"/>
    <property type="match status" value="1"/>
</dbReference>
<dbReference type="PANTHER" id="PTHR12197:SF251">
    <property type="entry name" value="EG:BACR7C10.4 PROTEIN"/>
    <property type="match status" value="1"/>
</dbReference>
<dbReference type="InParanoid" id="E9H3F2"/>
<evidence type="ECO:0000259" key="5">
    <source>
        <dbReference type="PROSITE" id="PS50865"/>
    </source>
</evidence>
<dbReference type="eggNOG" id="KOG2084">
    <property type="taxonomic scope" value="Eukaryota"/>
</dbReference>
<keyword evidence="1" id="KW-0479">Metal-binding</keyword>
<dbReference type="Gene3D" id="6.10.140.2220">
    <property type="match status" value="1"/>
</dbReference>
<dbReference type="PANTHER" id="PTHR12197">
    <property type="entry name" value="HISTONE-LYSINE N-METHYLTRANSFERASE SMYD"/>
    <property type="match status" value="1"/>
</dbReference>
<sequence length="452" mass="52124">MLDLGALDKISGGAMPSKDLATQQFLRYLHFRFSFIEDLTKLLRGSLKMRNTGKHEPIPKGTTILESVPFVYCLKSSFRRELCDFCLKANSNLRKCLGCMVVSYCGRVCQREGWKDHKGECKNFVRVKPNVPTDSVRLIARLILKLQVINGYILLLSNFQQKSLNNYREEVIYRKEIKEDTKRMEYFMTICGVLNEYLSNEILPNSVELLGIYGRMCINSFNILNGEMQAIGTGIYLAPSILDHSCSPNAVATFDGFKLRIQLTQELPKLEWDSIRISYIDLMNSKSHRKKELKDRYYFDCDCPRCKNDDIDCYHYAAKCPTCQKPVIAKVDLDVCKLCIAKQENLFHDLCLVRSKIMDAAFDSAIQLQLWEAAIQYGIPLIQAYKLWYGEEHPLTAILLLKLFKITLLISTTNDSVAQKYYEEAAKILEITHGRDSSFYRQEVKPLIRQLR</sequence>
<dbReference type="Gene3D" id="2.170.270.10">
    <property type="entry name" value="SET domain"/>
    <property type="match status" value="1"/>
</dbReference>
<protein>
    <submittedName>
        <fullName evidence="6">SET and MYND domain-containing protein 1</fullName>
    </submittedName>
</protein>
<dbReference type="SUPFAM" id="SSF82199">
    <property type="entry name" value="SET domain"/>
    <property type="match status" value="1"/>
</dbReference>
<dbReference type="GO" id="GO:0008270">
    <property type="term" value="F:zinc ion binding"/>
    <property type="evidence" value="ECO:0007669"/>
    <property type="project" value="UniProtKB-KW"/>
</dbReference>
<dbReference type="InterPro" id="IPR002893">
    <property type="entry name" value="Znf_MYND"/>
</dbReference>
<dbReference type="PROSITE" id="PS50865">
    <property type="entry name" value="ZF_MYND_2"/>
    <property type="match status" value="1"/>
</dbReference>
<feature type="domain" description="MYND-type" evidence="5">
    <location>
        <begin position="83"/>
        <end position="121"/>
    </location>
</feature>
<dbReference type="HOGENOM" id="CLU_018406_2_0_1"/>
<dbReference type="InterPro" id="IPR011990">
    <property type="entry name" value="TPR-like_helical_dom_sf"/>
</dbReference>
<evidence type="ECO:0000256" key="2">
    <source>
        <dbReference type="ARBA" id="ARBA00022771"/>
    </source>
</evidence>
<gene>
    <name evidence="6" type="primary">SMYD1</name>
    <name evidence="6" type="ORF">DAPPUDRAFT_299727</name>
</gene>
<dbReference type="InterPro" id="IPR050869">
    <property type="entry name" value="H3K4_H4K5_MeTrfase"/>
</dbReference>
<keyword evidence="7" id="KW-1185">Reference proteome</keyword>
<keyword evidence="2 4" id="KW-0863">Zinc-finger</keyword>
<dbReference type="PROSITE" id="PS01360">
    <property type="entry name" value="ZF_MYND_1"/>
    <property type="match status" value="1"/>
</dbReference>
<dbReference type="Proteomes" id="UP000000305">
    <property type="component" value="Unassembled WGS sequence"/>
</dbReference>
<name>E9H3F2_DAPPU</name>